<reference evidence="2 3" key="1">
    <citation type="submission" date="2020-04" db="EMBL/GenBank/DDBJ databases">
        <title>Flammeovirga sp. SR4, a novel species isolated from seawater.</title>
        <authorList>
            <person name="Wang X."/>
        </authorList>
    </citation>
    <scope>NUCLEOTIDE SEQUENCE [LARGE SCALE GENOMIC DNA]</scope>
    <source>
        <strain evidence="2 3">ATCC 23126</strain>
    </source>
</reference>
<dbReference type="Pfam" id="PF12099">
    <property type="entry name" value="DUF3575"/>
    <property type="match status" value="1"/>
</dbReference>
<feature type="chain" id="PRO_5030552435" evidence="1">
    <location>
        <begin position="21"/>
        <end position="262"/>
    </location>
</feature>
<protein>
    <submittedName>
        <fullName evidence="2">DUF3575 domain-containing protein</fullName>
    </submittedName>
</protein>
<evidence type="ECO:0000313" key="3">
    <source>
        <dbReference type="Proteomes" id="UP000576082"/>
    </source>
</evidence>
<evidence type="ECO:0000256" key="1">
    <source>
        <dbReference type="SAM" id="SignalP"/>
    </source>
</evidence>
<organism evidence="2 3">
    <name type="scientific">Flammeovirga aprica JL-4</name>
    <dbReference type="NCBI Taxonomy" id="694437"/>
    <lineage>
        <taxon>Bacteria</taxon>
        <taxon>Pseudomonadati</taxon>
        <taxon>Bacteroidota</taxon>
        <taxon>Cytophagia</taxon>
        <taxon>Cytophagales</taxon>
        <taxon>Flammeovirgaceae</taxon>
        <taxon>Flammeovirga</taxon>
    </lineage>
</organism>
<dbReference type="AlphaFoldDB" id="A0A7X9RXG2"/>
<dbReference type="Proteomes" id="UP000576082">
    <property type="component" value="Unassembled WGS sequence"/>
</dbReference>
<gene>
    <name evidence="2" type="ORF">HHU12_20960</name>
</gene>
<keyword evidence="1" id="KW-0732">Signal</keyword>
<dbReference type="EMBL" id="JABANE010000065">
    <property type="protein sequence ID" value="NME70459.1"/>
    <property type="molecule type" value="Genomic_DNA"/>
</dbReference>
<dbReference type="RefSeq" id="WP_169658696.1">
    <property type="nucleotide sequence ID" value="NZ_JABANE010000065.1"/>
</dbReference>
<evidence type="ECO:0000313" key="2">
    <source>
        <dbReference type="EMBL" id="NME70459.1"/>
    </source>
</evidence>
<comment type="caution">
    <text evidence="2">The sequence shown here is derived from an EMBL/GenBank/DDBJ whole genome shotgun (WGS) entry which is preliminary data.</text>
</comment>
<name>A0A7X9RXG2_9BACT</name>
<sequence>MKATYLLLISLFLFFNTSFAQKKKSVQTIEHDSTITMMRNNIVRFNLTPYLLWGSGNYVFGYERRINDFQTISLNVGSLTFPKLVNLPLGSGVARDFKNTGYSFAIDYRRYFKKRNRGFAPDGLYWGPYVAYYRYNLSNNVSFDSLGGMPVQGDPIQAKMEGSADIVTIGVELGYQFVIKKRIAVDLIMIGPGWGMYSGTLKLNSDVTIPEEAEVLQEIKNGLVNKFPVLDGLLDGEEINTNGDFRTWTGGLRFVIQVGYAF</sequence>
<accession>A0A7X9RXG2</accession>
<keyword evidence="3" id="KW-1185">Reference proteome</keyword>
<feature type="signal peptide" evidence="1">
    <location>
        <begin position="1"/>
        <end position="20"/>
    </location>
</feature>
<dbReference type="InterPro" id="IPR021958">
    <property type="entry name" value="DUF3575"/>
</dbReference>
<proteinExistence type="predicted"/>